<evidence type="ECO:0008006" key="4">
    <source>
        <dbReference type="Google" id="ProtNLM"/>
    </source>
</evidence>
<reference evidence="2 3" key="1">
    <citation type="journal article" date="2023" name="Plants (Basel)">
        <title>Bridging the Gap: Combining Genomics and Transcriptomics Approaches to Understand Stylosanthes scabra, an Orphan Legume from the Brazilian Caatinga.</title>
        <authorList>
            <person name="Ferreira-Neto J.R.C."/>
            <person name="da Silva M.D."/>
            <person name="Binneck E."/>
            <person name="de Melo N.F."/>
            <person name="da Silva R.H."/>
            <person name="de Melo A.L.T.M."/>
            <person name="Pandolfi V."/>
            <person name="Bustamante F.O."/>
            <person name="Brasileiro-Vidal A.C."/>
            <person name="Benko-Iseppon A.M."/>
        </authorList>
    </citation>
    <scope>NUCLEOTIDE SEQUENCE [LARGE SCALE GENOMIC DNA]</scope>
    <source>
        <tissue evidence="2">Leaves</tissue>
    </source>
</reference>
<protein>
    <recommendedName>
        <fullName evidence="4">Protein FAR1-RELATED SEQUENCE</fullName>
    </recommendedName>
</protein>
<accession>A0ABU6QN06</accession>
<feature type="region of interest" description="Disordered" evidence="1">
    <location>
        <begin position="102"/>
        <end position="127"/>
    </location>
</feature>
<gene>
    <name evidence="2" type="ORF">PIB30_064995</name>
</gene>
<evidence type="ECO:0000256" key="1">
    <source>
        <dbReference type="SAM" id="MobiDB-lite"/>
    </source>
</evidence>
<name>A0ABU6QN06_9FABA</name>
<proteinExistence type="predicted"/>
<sequence length="236" mass="26469">MECFGVPCEHILAVLVLNDICELPRQLILPRWTKDAKSRLMEATRIMWDSLHLTQHWCLMDWYRKVCKVSCHRTDRFHFSRQMAMQILDHFEKEDSADVNLRGTAPSADGGNAFNPTKRRTKGCSPGEKKLTSGAVYAEEWDPTGPPVQCAIISSHQRCLRTIYFHEPVEPELTGELDPAVEMTSMAGFESQSGFRFHTSDCGRNNVDPEAGVFVSPSRTSVVGGVGSEGFMSLDD</sequence>
<organism evidence="2 3">
    <name type="scientific">Stylosanthes scabra</name>
    <dbReference type="NCBI Taxonomy" id="79078"/>
    <lineage>
        <taxon>Eukaryota</taxon>
        <taxon>Viridiplantae</taxon>
        <taxon>Streptophyta</taxon>
        <taxon>Embryophyta</taxon>
        <taxon>Tracheophyta</taxon>
        <taxon>Spermatophyta</taxon>
        <taxon>Magnoliopsida</taxon>
        <taxon>eudicotyledons</taxon>
        <taxon>Gunneridae</taxon>
        <taxon>Pentapetalae</taxon>
        <taxon>rosids</taxon>
        <taxon>fabids</taxon>
        <taxon>Fabales</taxon>
        <taxon>Fabaceae</taxon>
        <taxon>Papilionoideae</taxon>
        <taxon>50 kb inversion clade</taxon>
        <taxon>dalbergioids sensu lato</taxon>
        <taxon>Dalbergieae</taxon>
        <taxon>Pterocarpus clade</taxon>
        <taxon>Stylosanthes</taxon>
    </lineage>
</organism>
<dbReference type="Proteomes" id="UP001341840">
    <property type="component" value="Unassembled WGS sequence"/>
</dbReference>
<comment type="caution">
    <text evidence="2">The sequence shown here is derived from an EMBL/GenBank/DDBJ whole genome shotgun (WGS) entry which is preliminary data.</text>
</comment>
<dbReference type="EMBL" id="JASCZI010000642">
    <property type="protein sequence ID" value="MED6112806.1"/>
    <property type="molecule type" value="Genomic_DNA"/>
</dbReference>
<keyword evidence="3" id="KW-1185">Reference proteome</keyword>
<evidence type="ECO:0000313" key="2">
    <source>
        <dbReference type="EMBL" id="MED6112806.1"/>
    </source>
</evidence>
<evidence type="ECO:0000313" key="3">
    <source>
        <dbReference type="Proteomes" id="UP001341840"/>
    </source>
</evidence>